<comment type="caution">
    <text evidence="1">The sequence shown here is derived from an EMBL/GenBank/DDBJ whole genome shotgun (WGS) entry which is preliminary data.</text>
</comment>
<organism evidence="1 2">
    <name type="scientific">Roseivirga thermotolerans</name>
    <dbReference type="NCBI Taxonomy" id="1758176"/>
    <lineage>
        <taxon>Bacteria</taxon>
        <taxon>Pseudomonadati</taxon>
        <taxon>Bacteroidota</taxon>
        <taxon>Cytophagia</taxon>
        <taxon>Cytophagales</taxon>
        <taxon>Roseivirgaceae</taxon>
        <taxon>Roseivirga</taxon>
    </lineage>
</organism>
<dbReference type="Proteomes" id="UP000658258">
    <property type="component" value="Unassembled WGS sequence"/>
</dbReference>
<evidence type="ECO:0000313" key="1">
    <source>
        <dbReference type="EMBL" id="GHE65104.1"/>
    </source>
</evidence>
<reference evidence="2" key="1">
    <citation type="journal article" date="2019" name="Int. J. Syst. Evol. Microbiol.">
        <title>The Global Catalogue of Microorganisms (GCM) 10K type strain sequencing project: providing services to taxonomists for standard genome sequencing and annotation.</title>
        <authorList>
            <consortium name="The Broad Institute Genomics Platform"/>
            <consortium name="The Broad Institute Genome Sequencing Center for Infectious Disease"/>
            <person name="Wu L."/>
            <person name="Ma J."/>
        </authorList>
    </citation>
    <scope>NUCLEOTIDE SEQUENCE [LARGE SCALE GENOMIC DNA]</scope>
    <source>
        <strain evidence="2">CGMCC 1.15111</strain>
    </source>
</reference>
<proteinExistence type="predicted"/>
<evidence type="ECO:0000313" key="2">
    <source>
        <dbReference type="Proteomes" id="UP000658258"/>
    </source>
</evidence>
<sequence>MAKKILIKLTGTNLELHKEGFRIGETIEVSSIDAQGKAWTGRDGHDVVIYPDDYVRV</sequence>
<dbReference type="EMBL" id="BNAG01000003">
    <property type="protein sequence ID" value="GHE65104.1"/>
    <property type="molecule type" value="Genomic_DNA"/>
</dbReference>
<accession>A0ABQ3I8U1</accession>
<dbReference type="RefSeq" id="WP_189630137.1">
    <property type="nucleotide sequence ID" value="NZ_BNAG01000003.1"/>
</dbReference>
<gene>
    <name evidence="1" type="ORF">GCM10011340_20190</name>
</gene>
<name>A0ABQ3I8U1_9BACT</name>
<protein>
    <submittedName>
        <fullName evidence="1">Uncharacterized protein</fullName>
    </submittedName>
</protein>
<keyword evidence="2" id="KW-1185">Reference proteome</keyword>